<dbReference type="AlphaFoldDB" id="A0A502GQS1"/>
<accession>A0A502GQS1</accession>
<evidence type="ECO:0000313" key="2">
    <source>
        <dbReference type="Proteomes" id="UP000317663"/>
    </source>
</evidence>
<organism evidence="1 2">
    <name type="scientific">Ewingella americana</name>
    <dbReference type="NCBI Taxonomy" id="41202"/>
    <lineage>
        <taxon>Bacteria</taxon>
        <taxon>Pseudomonadati</taxon>
        <taxon>Pseudomonadota</taxon>
        <taxon>Gammaproteobacteria</taxon>
        <taxon>Enterobacterales</taxon>
        <taxon>Yersiniaceae</taxon>
        <taxon>Ewingella</taxon>
    </lineage>
</organism>
<keyword evidence="2" id="KW-1185">Reference proteome</keyword>
<dbReference type="EMBL" id="RCZD01000003">
    <property type="protein sequence ID" value="TPG63336.1"/>
    <property type="molecule type" value="Genomic_DNA"/>
</dbReference>
<proteinExistence type="predicted"/>
<gene>
    <name evidence="1" type="ORF">EAH77_07145</name>
</gene>
<dbReference type="Proteomes" id="UP000317663">
    <property type="component" value="Unassembled WGS sequence"/>
</dbReference>
<protein>
    <recommendedName>
        <fullName evidence="3">Type I addiction module toxin, SymE family</fullName>
    </recommendedName>
</protein>
<dbReference type="RefSeq" id="WP_140471122.1">
    <property type="nucleotide sequence ID" value="NZ_RCZD01000003.1"/>
</dbReference>
<reference evidence="1 2" key="1">
    <citation type="journal article" date="2019" name="Environ. Microbiol.">
        <title>Species interactions and distinct microbial communities in high Arctic permafrost affected cryosols are associated with the CH4 and CO2 gas fluxes.</title>
        <authorList>
            <person name="Altshuler I."/>
            <person name="Hamel J."/>
            <person name="Turney S."/>
            <person name="Magnuson E."/>
            <person name="Levesque R."/>
            <person name="Greer C."/>
            <person name="Whyte L.G."/>
        </authorList>
    </citation>
    <scope>NUCLEOTIDE SEQUENCE [LARGE SCALE GENOMIC DNA]</scope>
    <source>
        <strain evidence="1 2">E4</strain>
    </source>
</reference>
<comment type="caution">
    <text evidence="1">The sequence shown here is derived from an EMBL/GenBank/DDBJ whole genome shotgun (WGS) entry which is preliminary data.</text>
</comment>
<dbReference type="OrthoDB" id="6481959at2"/>
<sequence length="114" mass="12566">MELTFIKESIPELTFTGNTLARNGFTPGTRFVLQHKPPVLYVTVVNDNATWEGLCEASQHNPTLCADWVRDDGHLVIGGDWLTDIGITEAGHVDAATTPGIIIIQRRRDGILRV</sequence>
<name>A0A502GQS1_9GAMM</name>
<evidence type="ECO:0000313" key="1">
    <source>
        <dbReference type="EMBL" id="TPG63336.1"/>
    </source>
</evidence>
<evidence type="ECO:0008006" key="3">
    <source>
        <dbReference type="Google" id="ProtNLM"/>
    </source>
</evidence>